<dbReference type="UniPathway" id="UPA00035">
    <property type="reaction ID" value="UER00040"/>
</dbReference>
<dbReference type="PRINTS" id="PR00095">
    <property type="entry name" value="ANTSNTHASEI"/>
</dbReference>
<evidence type="ECO:0000256" key="11">
    <source>
        <dbReference type="ARBA" id="ARBA00023141"/>
    </source>
</evidence>
<dbReference type="EC" id="4.1.3.27" evidence="5 15"/>
<dbReference type="InterPro" id="IPR006805">
    <property type="entry name" value="Anth_synth_I_N"/>
</dbReference>
<evidence type="ECO:0000313" key="20">
    <source>
        <dbReference type="Proteomes" id="UP000288943"/>
    </source>
</evidence>
<evidence type="ECO:0000313" key="19">
    <source>
        <dbReference type="EMBL" id="QAV18316.1"/>
    </source>
</evidence>
<dbReference type="Pfam" id="PF04715">
    <property type="entry name" value="Anth_synt_I_N"/>
    <property type="match status" value="1"/>
</dbReference>
<feature type="domain" description="Anthranilate synthase component I N-terminal" evidence="17">
    <location>
        <begin position="27"/>
        <end position="165"/>
    </location>
</feature>
<dbReference type="SUPFAM" id="SSF56322">
    <property type="entry name" value="ADC synthase"/>
    <property type="match status" value="1"/>
</dbReference>
<keyword evidence="11 15" id="KW-0057">Aromatic amino acid biosynthesis</keyword>
<keyword evidence="12 15" id="KW-0456">Lyase</keyword>
<evidence type="ECO:0000256" key="2">
    <source>
        <dbReference type="ARBA" id="ARBA00004873"/>
    </source>
</evidence>
<dbReference type="NCBIfam" id="TIGR00564">
    <property type="entry name" value="trpE_most"/>
    <property type="match status" value="1"/>
</dbReference>
<dbReference type="Proteomes" id="UP000288943">
    <property type="component" value="Chromosome"/>
</dbReference>
<dbReference type="EMBL" id="CP026520">
    <property type="protein sequence ID" value="QAV18316.1"/>
    <property type="molecule type" value="Genomic_DNA"/>
</dbReference>
<evidence type="ECO:0000313" key="21">
    <source>
        <dbReference type="Proteomes" id="UP001527202"/>
    </source>
</evidence>
<evidence type="ECO:0000256" key="1">
    <source>
        <dbReference type="ARBA" id="ARBA00001946"/>
    </source>
</evidence>
<dbReference type="GO" id="GO:0046872">
    <property type="term" value="F:metal ion binding"/>
    <property type="evidence" value="ECO:0007669"/>
    <property type="project" value="UniProtKB-KW"/>
</dbReference>
<dbReference type="PANTHER" id="PTHR11236:SF48">
    <property type="entry name" value="ISOCHORISMATE SYNTHASE MENF"/>
    <property type="match status" value="1"/>
</dbReference>
<comment type="cofactor">
    <cofactor evidence="1 15">
        <name>Mg(2+)</name>
        <dbReference type="ChEBI" id="CHEBI:18420"/>
    </cofactor>
</comment>
<evidence type="ECO:0000256" key="5">
    <source>
        <dbReference type="ARBA" id="ARBA00012266"/>
    </source>
</evidence>
<comment type="pathway">
    <text evidence="2 15">Amino-acid biosynthesis; L-tryptophan biosynthesis; L-tryptophan from chorismate: step 1/5.</text>
</comment>
<protein>
    <recommendedName>
        <fullName evidence="6 15">Anthranilate synthase component 1</fullName>
        <ecNumber evidence="5 15">4.1.3.27</ecNumber>
    </recommendedName>
</protein>
<evidence type="ECO:0000256" key="4">
    <source>
        <dbReference type="ARBA" id="ARBA00011575"/>
    </source>
</evidence>
<dbReference type="GO" id="GO:0000162">
    <property type="term" value="P:L-tryptophan biosynthetic process"/>
    <property type="evidence" value="ECO:0007669"/>
    <property type="project" value="UniProtKB-UniPathway"/>
</dbReference>
<evidence type="ECO:0000256" key="15">
    <source>
        <dbReference type="RuleBase" id="RU364045"/>
    </source>
</evidence>
<dbReference type="Pfam" id="PF00425">
    <property type="entry name" value="Chorismate_bind"/>
    <property type="match status" value="1"/>
</dbReference>
<evidence type="ECO:0000256" key="6">
    <source>
        <dbReference type="ARBA" id="ARBA00020653"/>
    </source>
</evidence>
<dbReference type="RefSeq" id="WP_042228442.1">
    <property type="nucleotide sequence ID" value="NZ_CP026520.1"/>
</dbReference>
<proteinExistence type="inferred from homology"/>
<dbReference type="GeneID" id="95375495"/>
<evidence type="ECO:0000313" key="18">
    <source>
        <dbReference type="EMBL" id="MCY9594435.1"/>
    </source>
</evidence>
<keyword evidence="10 15" id="KW-0460">Magnesium</keyword>
<dbReference type="InterPro" id="IPR019999">
    <property type="entry name" value="Anth_synth_I-like"/>
</dbReference>
<dbReference type="Gene3D" id="3.60.120.10">
    <property type="entry name" value="Anthranilate synthase"/>
    <property type="match status" value="1"/>
</dbReference>
<comment type="catalytic activity">
    <reaction evidence="14 15">
        <text>chorismate + L-glutamine = anthranilate + pyruvate + L-glutamate + H(+)</text>
        <dbReference type="Rhea" id="RHEA:21732"/>
        <dbReference type="ChEBI" id="CHEBI:15361"/>
        <dbReference type="ChEBI" id="CHEBI:15378"/>
        <dbReference type="ChEBI" id="CHEBI:16567"/>
        <dbReference type="ChEBI" id="CHEBI:29748"/>
        <dbReference type="ChEBI" id="CHEBI:29985"/>
        <dbReference type="ChEBI" id="CHEBI:58359"/>
        <dbReference type="EC" id="4.1.3.27"/>
    </reaction>
</comment>
<feature type="domain" description="Chorismate-utilising enzyme C-terminal" evidence="16">
    <location>
        <begin position="228"/>
        <end position="481"/>
    </location>
</feature>
<reference evidence="18 21" key="2">
    <citation type="submission" date="2022-05" db="EMBL/GenBank/DDBJ databases">
        <title>Genome Sequencing of Bee-Associated Microbes.</title>
        <authorList>
            <person name="Dunlap C."/>
        </authorList>
    </citation>
    <scope>NUCLEOTIDE SEQUENCE [LARGE SCALE GENOMIC DNA]</scope>
    <source>
        <strain evidence="18 21">NRRL B-23120</strain>
    </source>
</reference>
<comment type="function">
    <text evidence="13 15">Part of a heterotetrameric complex that catalyzes the two-step biosynthesis of anthranilate, an intermediate in the biosynthesis of L-tryptophan. In the first step, the glutamine-binding beta subunit (TrpG) of anthranilate synthase (AS) provides the glutamine amidotransferase activity which generates ammonia as a substrate that, along with chorismate, is used in the second step, catalyzed by the large alpha subunit of AS (TrpE) to produce anthranilate. In the absence of TrpG, TrpE can synthesize anthranilate directly from chorismate and high concentrations of ammonia.</text>
</comment>
<evidence type="ECO:0000256" key="13">
    <source>
        <dbReference type="ARBA" id="ARBA00025634"/>
    </source>
</evidence>
<dbReference type="AlphaFoldDB" id="A0A410WV26"/>
<organism evidence="19 20">
    <name type="scientific">Paenibacillus chitinolyticus</name>
    <dbReference type="NCBI Taxonomy" id="79263"/>
    <lineage>
        <taxon>Bacteria</taxon>
        <taxon>Bacillati</taxon>
        <taxon>Bacillota</taxon>
        <taxon>Bacilli</taxon>
        <taxon>Bacillales</taxon>
        <taxon>Paenibacillaceae</taxon>
        <taxon>Paenibacillus</taxon>
    </lineage>
</organism>
<dbReference type="OrthoDB" id="9803598at2"/>
<evidence type="ECO:0000256" key="8">
    <source>
        <dbReference type="ARBA" id="ARBA00022723"/>
    </source>
</evidence>
<evidence type="ECO:0000256" key="3">
    <source>
        <dbReference type="ARBA" id="ARBA00009562"/>
    </source>
</evidence>
<evidence type="ECO:0000259" key="17">
    <source>
        <dbReference type="Pfam" id="PF04715"/>
    </source>
</evidence>
<dbReference type="InterPro" id="IPR015890">
    <property type="entry name" value="Chorismate_C"/>
</dbReference>
<dbReference type="EMBL" id="JAMDMJ010000001">
    <property type="protein sequence ID" value="MCY9594435.1"/>
    <property type="molecule type" value="Genomic_DNA"/>
</dbReference>
<comment type="similarity">
    <text evidence="3 15">Belongs to the anthranilate synthase component I family.</text>
</comment>
<keyword evidence="8 15" id="KW-0479">Metal-binding</keyword>
<evidence type="ECO:0000256" key="12">
    <source>
        <dbReference type="ARBA" id="ARBA00023239"/>
    </source>
</evidence>
<accession>A0A410WV26</accession>
<dbReference type="InterPro" id="IPR005801">
    <property type="entry name" value="ADC_synthase"/>
</dbReference>
<reference evidence="19 20" key="1">
    <citation type="submission" date="2018-01" db="EMBL/GenBank/DDBJ databases">
        <title>The whole genome sequencing and assembly of Paenibacillus chitinolyticus KCCM 41400 strain.</title>
        <authorList>
            <person name="Kim J.-Y."/>
            <person name="Park M.-K."/>
            <person name="Lee Y.-J."/>
            <person name="Yi H."/>
            <person name="Bahn Y.-S."/>
            <person name="Kim J.F."/>
            <person name="Lee D.-W."/>
        </authorList>
    </citation>
    <scope>NUCLEOTIDE SEQUENCE [LARGE SCALE GENOMIC DNA]</scope>
    <source>
        <strain evidence="19 20">KCCM 41400</strain>
    </source>
</reference>
<keyword evidence="9 15" id="KW-0822">Tryptophan biosynthesis</keyword>
<evidence type="ECO:0000256" key="10">
    <source>
        <dbReference type="ARBA" id="ARBA00022842"/>
    </source>
</evidence>
<keyword evidence="21" id="KW-1185">Reference proteome</keyword>
<evidence type="ECO:0000256" key="7">
    <source>
        <dbReference type="ARBA" id="ARBA00022605"/>
    </source>
</evidence>
<evidence type="ECO:0000259" key="16">
    <source>
        <dbReference type="Pfam" id="PF00425"/>
    </source>
</evidence>
<dbReference type="GO" id="GO:0004049">
    <property type="term" value="F:anthranilate synthase activity"/>
    <property type="evidence" value="ECO:0007669"/>
    <property type="project" value="UniProtKB-EC"/>
</dbReference>
<dbReference type="KEGG" id="pchi:PC41400_11815"/>
<evidence type="ECO:0000256" key="9">
    <source>
        <dbReference type="ARBA" id="ARBA00022822"/>
    </source>
</evidence>
<dbReference type="PANTHER" id="PTHR11236">
    <property type="entry name" value="AMINOBENZOATE/ANTHRANILATE SYNTHASE"/>
    <property type="match status" value="1"/>
</dbReference>
<dbReference type="Proteomes" id="UP001527202">
    <property type="component" value="Unassembled WGS sequence"/>
</dbReference>
<keyword evidence="7 15" id="KW-0028">Amino-acid biosynthesis</keyword>
<sequence>MNTELQEVIRLGKEYNLIPIVRCLLADTETPIRVFQHVAEEKRAFLLESVEGGIKWARYSFIGTDPFLIIRARDGKTHLETQGRTVTTEEKPLEALKSQLALFRSPSIEGLPRFTGGAVGFFGYDLLQYYENLPKHRVDDIQMDDIQFMFCDQVIAFDHFKQQMNVIANVHIPDGASEETIAEAYRQTCQKLDATIQKLKKPLPSTMMTHSEVETTADLNGFRSNLSKEQYVSNVKAAQEYIKAGDIFQVVLSQRFETDTDVSPLQVYRVLRTLNPSPYMYYLKMDDEIIVGTSPEMLVRVEDERVDTRAIAGTRPRGKTPEHDLELEQDLLADQKERAEHLMLVDLVRNDVGRVAEYGTVSCDSFMQIERYSHVMHIVSNVSGTMNKEKDFFDAFLSCLPAGTVSGAPKLRAMEIIAEFENEKRGTYSGAIGYLGFSGNMDSAITIRTIVFKNGKAYIQAGAGVVFDSDPEKEYEETVNKARGMMTAIRTAEAMFRRAADNPNLDYYVHVPAL</sequence>
<dbReference type="InterPro" id="IPR005256">
    <property type="entry name" value="Anth_synth_I_PabB"/>
</dbReference>
<comment type="subunit">
    <text evidence="4 15">Heterotetramer consisting of two non-identical subunits: a beta subunit (TrpG) and a large alpha subunit (TrpE).</text>
</comment>
<name>A0A410WV26_9BACL</name>
<evidence type="ECO:0000256" key="14">
    <source>
        <dbReference type="ARBA" id="ARBA00047683"/>
    </source>
</evidence>
<gene>
    <name evidence="15 19" type="primary">trpE</name>
    <name evidence="18" type="ORF">M5X16_01400</name>
    <name evidence="19" type="ORF">PC41400_11815</name>
</gene>